<dbReference type="RefSeq" id="XP_001017645.3">
    <property type="nucleotide sequence ID" value="XM_001017645.3"/>
</dbReference>
<dbReference type="GeneID" id="7824380"/>
<dbReference type="Proteomes" id="UP000009168">
    <property type="component" value="Unassembled WGS sequence"/>
</dbReference>
<accession>I7M891</accession>
<dbReference type="EMBL" id="GG662666">
    <property type="protein sequence ID" value="EAR97400.3"/>
    <property type="molecule type" value="Genomic_DNA"/>
</dbReference>
<keyword evidence="2" id="KW-1185">Reference proteome</keyword>
<organism evidence="1 2">
    <name type="scientific">Tetrahymena thermophila (strain SB210)</name>
    <dbReference type="NCBI Taxonomy" id="312017"/>
    <lineage>
        <taxon>Eukaryota</taxon>
        <taxon>Sar</taxon>
        <taxon>Alveolata</taxon>
        <taxon>Ciliophora</taxon>
        <taxon>Intramacronucleata</taxon>
        <taxon>Oligohymenophorea</taxon>
        <taxon>Hymenostomatida</taxon>
        <taxon>Tetrahymenina</taxon>
        <taxon>Tetrahymenidae</taxon>
        <taxon>Tetrahymena</taxon>
    </lineage>
</organism>
<protein>
    <submittedName>
        <fullName evidence="1">Uncharacterized protein</fullName>
    </submittedName>
</protein>
<reference evidence="2" key="1">
    <citation type="journal article" date="2006" name="PLoS Biol.">
        <title>Macronuclear genome sequence of the ciliate Tetrahymena thermophila, a model eukaryote.</title>
        <authorList>
            <person name="Eisen J.A."/>
            <person name="Coyne R.S."/>
            <person name="Wu M."/>
            <person name="Wu D."/>
            <person name="Thiagarajan M."/>
            <person name="Wortman J.R."/>
            <person name="Badger J.H."/>
            <person name="Ren Q."/>
            <person name="Amedeo P."/>
            <person name="Jones K.M."/>
            <person name="Tallon L.J."/>
            <person name="Delcher A.L."/>
            <person name="Salzberg S.L."/>
            <person name="Silva J.C."/>
            <person name="Haas B.J."/>
            <person name="Majoros W.H."/>
            <person name="Farzad M."/>
            <person name="Carlton J.M."/>
            <person name="Smith R.K. Jr."/>
            <person name="Garg J."/>
            <person name="Pearlman R.E."/>
            <person name="Karrer K.M."/>
            <person name="Sun L."/>
            <person name="Manning G."/>
            <person name="Elde N.C."/>
            <person name="Turkewitz A.P."/>
            <person name="Asai D.J."/>
            <person name="Wilkes D.E."/>
            <person name="Wang Y."/>
            <person name="Cai H."/>
            <person name="Collins K."/>
            <person name="Stewart B.A."/>
            <person name="Lee S.R."/>
            <person name="Wilamowska K."/>
            <person name="Weinberg Z."/>
            <person name="Ruzzo W.L."/>
            <person name="Wloga D."/>
            <person name="Gaertig J."/>
            <person name="Frankel J."/>
            <person name="Tsao C.-C."/>
            <person name="Gorovsky M.A."/>
            <person name="Keeling P.J."/>
            <person name="Waller R.F."/>
            <person name="Patron N.J."/>
            <person name="Cherry J.M."/>
            <person name="Stover N.A."/>
            <person name="Krieger C.J."/>
            <person name="del Toro C."/>
            <person name="Ryder H.F."/>
            <person name="Williamson S.C."/>
            <person name="Barbeau R.A."/>
            <person name="Hamilton E.P."/>
            <person name="Orias E."/>
        </authorList>
    </citation>
    <scope>NUCLEOTIDE SEQUENCE [LARGE SCALE GENOMIC DNA]</scope>
    <source>
        <strain evidence="2">SB210</strain>
    </source>
</reference>
<dbReference type="AlphaFoldDB" id="I7M891"/>
<evidence type="ECO:0000313" key="1">
    <source>
        <dbReference type="EMBL" id="EAR97400.3"/>
    </source>
</evidence>
<name>I7M891_TETTS</name>
<dbReference type="KEGG" id="tet:TTHERM_00339810"/>
<gene>
    <name evidence="1" type="ORF">TTHERM_00339810</name>
</gene>
<evidence type="ECO:0000313" key="2">
    <source>
        <dbReference type="Proteomes" id="UP000009168"/>
    </source>
</evidence>
<sequence>MNQNYLYLPSDKIDQYLSNMEKEFIKSEEECKFQNEMYTMKKIDNIDSLFELYHKLIRFDLFFQNQFSQKASTIISDKKLRSTNIQQFKEMFLKRMKDEIRNPEYKNEESIFQFLVQRSSDNEIIQKIGMSIFKEVLSNNPDMLLIFKDIFGYKPCTDYEIYSYLDCQLAGSITIQENSDKKLVFKADLTHFRDKLYIKDCMQLVKSVLVFSFIFDMIMHVLFTLSGKVFEYNYNLSLLCRENCSGITHLKGILNQAQKCYYTIKLIEQQAEYDEQDIKL</sequence>
<dbReference type="InParanoid" id="I7M891"/>
<proteinExistence type="predicted"/>